<feature type="non-terminal residue" evidence="10">
    <location>
        <position position="1"/>
    </location>
</feature>
<evidence type="ECO:0000259" key="9">
    <source>
        <dbReference type="SMART" id="SM01390"/>
    </source>
</evidence>
<dbReference type="PROSITE" id="PS50889">
    <property type="entry name" value="S4"/>
    <property type="match status" value="1"/>
</dbReference>
<comment type="subcellular location">
    <subcellularLocation>
        <location evidence="1">Nucleus</location>
        <location evidence="1">Nucleolus</location>
    </subcellularLocation>
</comment>
<dbReference type="OrthoDB" id="10248812at2759"/>
<dbReference type="GO" id="GO:0042274">
    <property type="term" value="P:ribosomal small subunit biogenesis"/>
    <property type="evidence" value="ECO:0007669"/>
    <property type="project" value="TreeGrafter"/>
</dbReference>
<reference evidence="10 11" key="1">
    <citation type="journal article" date="2004" name="Science">
        <title>Complete genome sequence of the apicomplexan, Cryptosporidium parvum.</title>
        <authorList>
            <person name="Abrahamsen M.S."/>
            <person name="Templeton T.J."/>
            <person name="Enomoto S."/>
            <person name="Abrahante J.E."/>
            <person name="Zhu G."/>
            <person name="Lancto C.A."/>
            <person name="Deng M."/>
            <person name="Liu C."/>
            <person name="Widmer G."/>
            <person name="Tzipori S."/>
            <person name="Buck G.A."/>
            <person name="Xu P."/>
            <person name="Bankier A.T."/>
            <person name="Dear P.H."/>
            <person name="Konfortov B.A."/>
            <person name="Spriggs H.F."/>
            <person name="Iyer L."/>
            <person name="Anantharaman V."/>
            <person name="Aravind L."/>
            <person name="Kapur V."/>
        </authorList>
    </citation>
    <scope>NUCLEOTIDE SEQUENCE [LARGE SCALE GENOMIC DNA]</scope>
    <source>
        <strain evidence="11">Iowa II</strain>
    </source>
</reference>
<evidence type="ECO:0000259" key="8">
    <source>
        <dbReference type="SMART" id="SM00363"/>
    </source>
</evidence>
<dbReference type="PANTHER" id="PTHR11831">
    <property type="entry name" value="30S 40S RIBOSOMAL PROTEIN"/>
    <property type="match status" value="1"/>
</dbReference>
<dbReference type="SMART" id="SM00363">
    <property type="entry name" value="S4"/>
    <property type="match status" value="1"/>
</dbReference>
<dbReference type="InParanoid" id="Q5CYT9"/>
<dbReference type="Proteomes" id="UP000006726">
    <property type="component" value="Chromosome 7"/>
</dbReference>
<dbReference type="STRING" id="353152.Q5CYT9"/>
<evidence type="ECO:0000256" key="2">
    <source>
        <dbReference type="ARBA" id="ARBA00007465"/>
    </source>
</evidence>
<feature type="domain" description="RNA-binding S4" evidence="8">
    <location>
        <begin position="112"/>
        <end position="178"/>
    </location>
</feature>
<keyword evidence="6" id="KW-0687">Ribonucleoprotein</keyword>
<dbReference type="GO" id="GO:0005840">
    <property type="term" value="C:ribosome"/>
    <property type="evidence" value="ECO:0007669"/>
    <property type="project" value="UniProtKB-KW"/>
</dbReference>
<dbReference type="GO" id="GO:0032040">
    <property type="term" value="C:small-subunit processome"/>
    <property type="evidence" value="ECO:0007669"/>
    <property type="project" value="TreeGrafter"/>
</dbReference>
<evidence type="ECO:0000256" key="6">
    <source>
        <dbReference type="ARBA" id="ARBA00023274"/>
    </source>
</evidence>
<accession>Q5CYT9</accession>
<dbReference type="EMBL" id="AAEE01000001">
    <property type="protein sequence ID" value="EAK90679.1"/>
    <property type="molecule type" value="Genomic_DNA"/>
</dbReference>
<dbReference type="Pfam" id="PF01479">
    <property type="entry name" value="S4"/>
    <property type="match status" value="1"/>
</dbReference>
<feature type="domain" description="Small ribosomal subunit protein uS4 N-terminal" evidence="9">
    <location>
        <begin position="8"/>
        <end position="111"/>
    </location>
</feature>
<evidence type="ECO:0000313" key="11">
    <source>
        <dbReference type="Proteomes" id="UP000006726"/>
    </source>
</evidence>
<dbReference type="GeneID" id="3371776"/>
<sequence>VGEVLMRKLKFHEQKLLKKVNLYSWKKEDNERETKILRRYYIQDREDYTKYNKLCGLITKLVSGIRKLPPEDEFRKTTSEMLLKKLYHMGVIPTYKSLEAINELSASAFCRRRLAVVLVQLKFCPNLKDSVKFIEQGHIRIGPNTITNPAYHISREMEDHITWTQGSKIKSIMQKFNNEYDDFDFLGN</sequence>
<dbReference type="PANTHER" id="PTHR11831:SF1">
    <property type="entry name" value="U3 SMALL NUCLEOLAR RIBONUCLEOPROTEIN PROTEIN IMP3"/>
    <property type="match status" value="1"/>
</dbReference>
<proteinExistence type="inferred from homology"/>
<dbReference type="CDD" id="cd00165">
    <property type="entry name" value="S4"/>
    <property type="match status" value="1"/>
</dbReference>
<comment type="caution">
    <text evidence="10">The sequence shown here is derived from an EMBL/GenBank/DDBJ whole genome shotgun (WGS) entry which is preliminary data.</text>
</comment>
<dbReference type="Gene3D" id="3.10.290.10">
    <property type="entry name" value="RNA-binding S4 domain"/>
    <property type="match status" value="1"/>
</dbReference>
<dbReference type="InterPro" id="IPR022801">
    <property type="entry name" value="Ribosomal_uS4"/>
</dbReference>
<dbReference type="SMART" id="SM01390">
    <property type="entry name" value="Ribosomal_S4"/>
    <property type="match status" value="1"/>
</dbReference>
<keyword evidence="10" id="KW-0689">Ribosomal protein</keyword>
<organism evidence="10 11">
    <name type="scientific">Cryptosporidium parvum (strain Iowa II)</name>
    <dbReference type="NCBI Taxonomy" id="353152"/>
    <lineage>
        <taxon>Eukaryota</taxon>
        <taxon>Sar</taxon>
        <taxon>Alveolata</taxon>
        <taxon>Apicomplexa</taxon>
        <taxon>Conoidasida</taxon>
        <taxon>Coccidia</taxon>
        <taxon>Eucoccidiorida</taxon>
        <taxon>Eimeriorina</taxon>
        <taxon>Cryptosporidiidae</taxon>
        <taxon>Cryptosporidium</taxon>
    </lineage>
</organism>
<dbReference type="Pfam" id="PF00163">
    <property type="entry name" value="Ribosomal_S4"/>
    <property type="match status" value="1"/>
</dbReference>
<keyword evidence="3" id="KW-0690">Ribosome biogenesis</keyword>
<evidence type="ECO:0000256" key="7">
    <source>
        <dbReference type="PROSITE-ProRule" id="PRU00182"/>
    </source>
</evidence>
<evidence type="ECO:0000256" key="4">
    <source>
        <dbReference type="ARBA" id="ARBA00022884"/>
    </source>
</evidence>
<gene>
    <name evidence="10" type="ORF">cgd7_1040</name>
</gene>
<dbReference type="AlphaFoldDB" id="Q5CYT9"/>
<evidence type="ECO:0000313" key="10">
    <source>
        <dbReference type="EMBL" id="EAK90679.1"/>
    </source>
</evidence>
<comment type="similarity">
    <text evidence="2">Belongs to the universal ribosomal protein uS4 family.</text>
</comment>
<dbReference type="GO" id="GO:0030515">
    <property type="term" value="F:snoRNA binding"/>
    <property type="evidence" value="ECO:0007669"/>
    <property type="project" value="TreeGrafter"/>
</dbReference>
<dbReference type="RefSeq" id="XP_628291.1">
    <property type="nucleotide sequence ID" value="XM_628289.1"/>
</dbReference>
<dbReference type="InterPro" id="IPR036986">
    <property type="entry name" value="S4_RNA-bd_sf"/>
</dbReference>
<name>Q5CYT9_CRYPI</name>
<dbReference type="SUPFAM" id="SSF55174">
    <property type="entry name" value="Alpha-L RNA-binding motif"/>
    <property type="match status" value="1"/>
</dbReference>
<evidence type="ECO:0000256" key="1">
    <source>
        <dbReference type="ARBA" id="ARBA00004604"/>
    </source>
</evidence>
<dbReference type="GO" id="GO:0034457">
    <property type="term" value="C:Mpp10 complex"/>
    <property type="evidence" value="ECO:0007669"/>
    <property type="project" value="TreeGrafter"/>
</dbReference>
<keyword evidence="11" id="KW-1185">Reference proteome</keyword>
<keyword evidence="4 7" id="KW-0694">RNA-binding</keyword>
<dbReference type="KEGG" id="cpv:cgd7_1040"/>
<evidence type="ECO:0000256" key="3">
    <source>
        <dbReference type="ARBA" id="ARBA00022517"/>
    </source>
</evidence>
<protein>
    <submittedName>
        <fullName evidence="10">Imp3p-like 40S ribosomal protein S9. S4 RNA binding domain</fullName>
    </submittedName>
</protein>
<dbReference type="FunCoup" id="Q5CYT9">
    <property type="interactions" value="125"/>
</dbReference>
<dbReference type="OMA" id="FRIKHEQ"/>
<keyword evidence="5" id="KW-0539">Nucleus</keyword>
<dbReference type="GO" id="GO:0006364">
    <property type="term" value="P:rRNA processing"/>
    <property type="evidence" value="ECO:0007669"/>
    <property type="project" value="TreeGrafter"/>
</dbReference>
<dbReference type="InterPro" id="IPR002942">
    <property type="entry name" value="S4_RNA-bd"/>
</dbReference>
<dbReference type="GO" id="GO:0019843">
    <property type="term" value="F:rRNA binding"/>
    <property type="evidence" value="ECO:0007669"/>
    <property type="project" value="InterPro"/>
</dbReference>
<dbReference type="InterPro" id="IPR001912">
    <property type="entry name" value="Ribosomal_uS4_N"/>
</dbReference>
<evidence type="ECO:0000256" key="5">
    <source>
        <dbReference type="ARBA" id="ARBA00023242"/>
    </source>
</evidence>